<comment type="caution">
    <text evidence="2">The sequence shown here is derived from an EMBL/GenBank/DDBJ whole genome shotgun (WGS) entry which is preliminary data.</text>
</comment>
<keyword evidence="3" id="KW-1185">Reference proteome</keyword>
<keyword evidence="1" id="KW-0472">Membrane</keyword>
<gene>
    <name evidence="2" type="ORF">EPI10_021784</name>
</gene>
<keyword evidence="1" id="KW-0812">Transmembrane</keyword>
<dbReference type="Proteomes" id="UP000325315">
    <property type="component" value="Unassembled WGS sequence"/>
</dbReference>
<evidence type="ECO:0000313" key="2">
    <source>
        <dbReference type="EMBL" id="KAA3481416.1"/>
    </source>
</evidence>
<proteinExistence type="predicted"/>
<accession>A0A5B6WJS2</accession>
<reference evidence="2" key="1">
    <citation type="submission" date="2019-08" db="EMBL/GenBank/DDBJ databases">
        <authorList>
            <person name="Liu F."/>
        </authorList>
    </citation>
    <scope>NUCLEOTIDE SEQUENCE [LARGE SCALE GENOMIC DNA]</scope>
    <source>
        <strain evidence="2">PA1801</strain>
        <tissue evidence="2">Leaf</tissue>
    </source>
</reference>
<name>A0A5B6WJS2_9ROSI</name>
<dbReference type="AlphaFoldDB" id="A0A5B6WJS2"/>
<keyword evidence="1" id="KW-1133">Transmembrane helix</keyword>
<organism evidence="2 3">
    <name type="scientific">Gossypium australe</name>
    <dbReference type="NCBI Taxonomy" id="47621"/>
    <lineage>
        <taxon>Eukaryota</taxon>
        <taxon>Viridiplantae</taxon>
        <taxon>Streptophyta</taxon>
        <taxon>Embryophyta</taxon>
        <taxon>Tracheophyta</taxon>
        <taxon>Spermatophyta</taxon>
        <taxon>Magnoliopsida</taxon>
        <taxon>eudicotyledons</taxon>
        <taxon>Gunneridae</taxon>
        <taxon>Pentapetalae</taxon>
        <taxon>rosids</taxon>
        <taxon>malvids</taxon>
        <taxon>Malvales</taxon>
        <taxon>Malvaceae</taxon>
        <taxon>Malvoideae</taxon>
        <taxon>Gossypium</taxon>
    </lineage>
</organism>
<dbReference type="EMBL" id="SMMG02000003">
    <property type="protein sequence ID" value="KAA3481416.1"/>
    <property type="molecule type" value="Genomic_DNA"/>
</dbReference>
<feature type="transmembrane region" description="Helical" evidence="1">
    <location>
        <begin position="24"/>
        <end position="42"/>
    </location>
</feature>
<evidence type="ECO:0000313" key="3">
    <source>
        <dbReference type="Proteomes" id="UP000325315"/>
    </source>
</evidence>
<sequence length="85" mass="9879">MNSQKFGLGLWFKVCDLEFRVRDFIWDFVGALNAFLFLFLLTETNGFQLLASHFAAFNLSLSIVAECKNYINVGDSFKRDMRELQ</sequence>
<evidence type="ECO:0000256" key="1">
    <source>
        <dbReference type="SAM" id="Phobius"/>
    </source>
</evidence>
<protein>
    <submittedName>
        <fullName evidence="2">Uncharacterized protein</fullName>
    </submittedName>
</protein>